<dbReference type="Pfam" id="PF10411">
    <property type="entry name" value="DsbC_N"/>
    <property type="match status" value="1"/>
</dbReference>
<gene>
    <name evidence="10" type="ORF">SAMN02982919_02179</name>
</gene>
<evidence type="ECO:0000259" key="9">
    <source>
        <dbReference type="Pfam" id="PF13098"/>
    </source>
</evidence>
<evidence type="ECO:0000313" key="10">
    <source>
        <dbReference type="EMBL" id="SER34055.1"/>
    </source>
</evidence>
<dbReference type="Proteomes" id="UP000199766">
    <property type="component" value="Unassembled WGS sequence"/>
</dbReference>
<keyword evidence="5" id="KW-1015">Disulfide bond</keyword>
<dbReference type="STRING" id="180197.SAMN02982919_02179"/>
<dbReference type="InterPro" id="IPR051470">
    <property type="entry name" value="Thiol:disulfide_interchange"/>
</dbReference>
<name>A0A1H9NEC9_9BURK</name>
<dbReference type="InterPro" id="IPR033954">
    <property type="entry name" value="DiS-bond_Isoase_DsbC/G"/>
</dbReference>
<dbReference type="InterPro" id="IPR009094">
    <property type="entry name" value="DiS-bond_isomerase_DsbC/G_N_sf"/>
</dbReference>
<evidence type="ECO:0000313" key="11">
    <source>
        <dbReference type="Proteomes" id="UP000199766"/>
    </source>
</evidence>
<evidence type="ECO:0000256" key="1">
    <source>
        <dbReference type="ARBA" id="ARBA00004418"/>
    </source>
</evidence>
<dbReference type="OrthoDB" id="12976at2"/>
<evidence type="ECO:0000256" key="6">
    <source>
        <dbReference type="ARBA" id="ARBA00023284"/>
    </source>
</evidence>
<evidence type="ECO:0000256" key="2">
    <source>
        <dbReference type="ARBA" id="ARBA00009813"/>
    </source>
</evidence>
<evidence type="ECO:0000259" key="8">
    <source>
        <dbReference type="Pfam" id="PF10411"/>
    </source>
</evidence>
<sequence length="247" mass="27033">MHFLRTPKPASLYLAFSFVACFAGPVVAQAATPATAPTPEAVSKQLPNNPKIEEVRALPNSNLLELRMGKSELYYADASLKYLIKGEVMELPNGKNLTQERIAALEAIPFKSLPLADSFTIVKGKGEREFATFEDPNCGFCKKLTKSLLDLDNVKIHVFLYPILGPDSVKKSQNVWCAKDKAATYEAWMLKGVIPPDATCDTSALDRNKQFGLQSSIRGTPAIVFKSGKRINGFMEAPQIDAVLAKP</sequence>
<organism evidence="10 11">
    <name type="scientific">Giesbergeria anulus</name>
    <dbReference type="NCBI Taxonomy" id="180197"/>
    <lineage>
        <taxon>Bacteria</taxon>
        <taxon>Pseudomonadati</taxon>
        <taxon>Pseudomonadota</taxon>
        <taxon>Betaproteobacteria</taxon>
        <taxon>Burkholderiales</taxon>
        <taxon>Comamonadaceae</taxon>
        <taxon>Giesbergeria</taxon>
    </lineage>
</organism>
<dbReference type="AlphaFoldDB" id="A0A1H9NEC9"/>
<dbReference type="PROSITE" id="PS51257">
    <property type="entry name" value="PROKAR_LIPOPROTEIN"/>
    <property type="match status" value="1"/>
</dbReference>
<dbReference type="Gene3D" id="3.40.30.10">
    <property type="entry name" value="Glutaredoxin"/>
    <property type="match status" value="1"/>
</dbReference>
<dbReference type="GO" id="GO:0042597">
    <property type="term" value="C:periplasmic space"/>
    <property type="evidence" value="ECO:0007669"/>
    <property type="project" value="UniProtKB-SubCell"/>
</dbReference>
<comment type="subcellular location">
    <subcellularLocation>
        <location evidence="1 7">Periplasm</location>
    </subcellularLocation>
</comment>
<feature type="domain" description="Thioredoxin-like fold" evidence="9">
    <location>
        <begin position="122"/>
        <end position="244"/>
    </location>
</feature>
<proteinExistence type="inferred from homology"/>
<keyword evidence="3 7" id="KW-0732">Signal</keyword>
<dbReference type="EMBL" id="FOGD01000007">
    <property type="protein sequence ID" value="SER34055.1"/>
    <property type="molecule type" value="Genomic_DNA"/>
</dbReference>
<dbReference type="PANTHER" id="PTHR35272">
    <property type="entry name" value="THIOL:DISULFIDE INTERCHANGE PROTEIN DSBC-RELATED"/>
    <property type="match status" value="1"/>
</dbReference>
<keyword evidence="11" id="KW-1185">Reference proteome</keyword>
<keyword evidence="6 7" id="KW-0676">Redox-active center</keyword>
<evidence type="ECO:0000256" key="4">
    <source>
        <dbReference type="ARBA" id="ARBA00022764"/>
    </source>
</evidence>
<comment type="similarity">
    <text evidence="2 7">Belongs to the thioredoxin family. DsbC subfamily.</text>
</comment>
<evidence type="ECO:0000256" key="7">
    <source>
        <dbReference type="RuleBase" id="RU364038"/>
    </source>
</evidence>
<dbReference type="InterPro" id="IPR018950">
    <property type="entry name" value="DiS-bond_isomerase_DsbC/G_N"/>
</dbReference>
<keyword evidence="4 7" id="KW-0574">Periplasm</keyword>
<comment type="function">
    <text evidence="7">Required for disulfide bond formation in some periplasmic proteins. Acts by transferring its disulfide bond to other proteins and is reduced in the process.</text>
</comment>
<dbReference type="Gene3D" id="3.10.450.70">
    <property type="entry name" value="Disulphide bond isomerase, DsbC/G, N-terminal"/>
    <property type="match status" value="1"/>
</dbReference>
<dbReference type="InterPro" id="IPR012336">
    <property type="entry name" value="Thioredoxin-like_fold"/>
</dbReference>
<dbReference type="CDD" id="cd03020">
    <property type="entry name" value="DsbA_DsbC_DsbG"/>
    <property type="match status" value="1"/>
</dbReference>
<evidence type="ECO:0000256" key="5">
    <source>
        <dbReference type="ARBA" id="ARBA00023157"/>
    </source>
</evidence>
<protein>
    <recommendedName>
        <fullName evidence="7">Thiol:disulfide interchange protein</fullName>
    </recommendedName>
</protein>
<dbReference type="InterPro" id="IPR036249">
    <property type="entry name" value="Thioredoxin-like_sf"/>
</dbReference>
<dbReference type="Pfam" id="PF13098">
    <property type="entry name" value="Thioredoxin_2"/>
    <property type="match status" value="1"/>
</dbReference>
<evidence type="ECO:0000256" key="3">
    <source>
        <dbReference type="ARBA" id="ARBA00022729"/>
    </source>
</evidence>
<feature type="domain" description="Disulphide bond isomerase DsbC/G N-terminal" evidence="8">
    <location>
        <begin position="30"/>
        <end position="99"/>
    </location>
</feature>
<feature type="signal peptide" evidence="7">
    <location>
        <begin position="1"/>
        <end position="30"/>
    </location>
</feature>
<reference evidence="10 11" key="1">
    <citation type="submission" date="2016-10" db="EMBL/GenBank/DDBJ databases">
        <authorList>
            <person name="de Groot N.N."/>
        </authorList>
    </citation>
    <scope>NUCLEOTIDE SEQUENCE [LARGE SCALE GENOMIC DNA]</scope>
    <source>
        <strain evidence="10 11">ATCC 35958</strain>
    </source>
</reference>
<dbReference type="RefSeq" id="WP_091457365.1">
    <property type="nucleotide sequence ID" value="NZ_FOGD01000007.1"/>
</dbReference>
<feature type="chain" id="PRO_5011331205" description="Thiol:disulfide interchange protein" evidence="7">
    <location>
        <begin position="31"/>
        <end position="247"/>
    </location>
</feature>
<dbReference type="SUPFAM" id="SSF52833">
    <property type="entry name" value="Thioredoxin-like"/>
    <property type="match status" value="1"/>
</dbReference>
<accession>A0A1H9NEC9</accession>
<dbReference type="PANTHER" id="PTHR35272:SF3">
    <property type="entry name" value="THIOL:DISULFIDE INTERCHANGE PROTEIN DSBC"/>
    <property type="match status" value="1"/>
</dbReference>